<dbReference type="Pfam" id="PF00175">
    <property type="entry name" value="NAD_binding_1"/>
    <property type="match status" value="1"/>
</dbReference>
<dbReference type="PRINTS" id="PR00406">
    <property type="entry name" value="CYTB5RDTASE"/>
</dbReference>
<feature type="domain" description="FAD-binding FR-type" evidence="11">
    <location>
        <begin position="118"/>
        <end position="229"/>
    </location>
</feature>
<evidence type="ECO:0000256" key="3">
    <source>
        <dbReference type="ARBA" id="ARBA00006105"/>
    </source>
</evidence>
<keyword evidence="4 9" id="KW-0285">Flavoprotein</keyword>
<evidence type="ECO:0000259" key="10">
    <source>
        <dbReference type="PROSITE" id="PS50255"/>
    </source>
</evidence>
<dbReference type="AlphaFoldDB" id="A0A8H4WTE6"/>
<feature type="binding site" evidence="9">
    <location>
        <position position="191"/>
    </location>
    <ligand>
        <name>FAD</name>
        <dbReference type="ChEBI" id="CHEBI:57692"/>
    </ligand>
</feature>
<dbReference type="OrthoDB" id="432685at2759"/>
<dbReference type="PROSITE" id="PS50255">
    <property type="entry name" value="CYTOCHROME_B5_2"/>
    <property type="match status" value="1"/>
</dbReference>
<dbReference type="InterPro" id="IPR001199">
    <property type="entry name" value="Cyt_B5-like_heme/steroid-bd"/>
</dbReference>
<proteinExistence type="inferred from homology"/>
<evidence type="ECO:0000256" key="6">
    <source>
        <dbReference type="ARBA" id="ARBA00023002"/>
    </source>
</evidence>
<evidence type="ECO:0000256" key="1">
    <source>
        <dbReference type="ARBA" id="ARBA00001974"/>
    </source>
</evidence>
<dbReference type="GO" id="GO:0005783">
    <property type="term" value="C:endoplasmic reticulum"/>
    <property type="evidence" value="ECO:0007669"/>
    <property type="project" value="TreeGrafter"/>
</dbReference>
<dbReference type="PRINTS" id="PR00371">
    <property type="entry name" value="FPNCR"/>
</dbReference>
<name>A0A8H4WTE6_9HYPO</name>
<dbReference type="PROSITE" id="PS51384">
    <property type="entry name" value="FAD_FR"/>
    <property type="match status" value="1"/>
</dbReference>
<protein>
    <recommendedName>
        <fullName evidence="14">Nitrate reductase</fullName>
    </recommendedName>
</protein>
<comment type="cofactor">
    <cofactor evidence="1 9">
        <name>FAD</name>
        <dbReference type="ChEBI" id="CHEBI:57692"/>
    </cofactor>
</comment>
<dbReference type="Gene3D" id="2.40.30.10">
    <property type="entry name" value="Translation factors"/>
    <property type="match status" value="1"/>
</dbReference>
<evidence type="ECO:0000313" key="12">
    <source>
        <dbReference type="EMBL" id="KAF4950088.1"/>
    </source>
</evidence>
<dbReference type="Pfam" id="PF00173">
    <property type="entry name" value="Cyt-b5"/>
    <property type="match status" value="1"/>
</dbReference>
<dbReference type="InterPro" id="IPR001834">
    <property type="entry name" value="CBR-like"/>
</dbReference>
<keyword evidence="8" id="KW-0472">Membrane</keyword>
<feature type="binding site" evidence="9">
    <location>
        <position position="189"/>
    </location>
    <ligand>
        <name>FAD</name>
        <dbReference type="ChEBI" id="CHEBI:57692"/>
    </ligand>
</feature>
<feature type="domain" description="Cytochrome b5 heme-binding" evidence="10">
    <location>
        <begin position="18"/>
        <end position="94"/>
    </location>
</feature>
<dbReference type="PRINTS" id="PR00363">
    <property type="entry name" value="CYTOCHROMEB5"/>
</dbReference>
<dbReference type="InterPro" id="IPR017927">
    <property type="entry name" value="FAD-bd_FR_type"/>
</dbReference>
<gene>
    <name evidence="12" type="ORF">FGADI_8427</name>
</gene>
<evidence type="ECO:0000313" key="13">
    <source>
        <dbReference type="Proteomes" id="UP000604273"/>
    </source>
</evidence>
<dbReference type="Gene3D" id="3.40.50.80">
    <property type="entry name" value="Nucleotide-binding domain of ferredoxin-NADP reductase (FNR) module"/>
    <property type="match status" value="1"/>
</dbReference>
<keyword evidence="5 9" id="KW-0274">FAD</keyword>
<evidence type="ECO:0000256" key="9">
    <source>
        <dbReference type="PIRSR" id="PIRSR601834-1"/>
    </source>
</evidence>
<dbReference type="SUPFAM" id="SSF52343">
    <property type="entry name" value="Ferredoxin reductase-like, C-terminal NADP-linked domain"/>
    <property type="match status" value="1"/>
</dbReference>
<sequence length="372" mass="41050">MGNFNFATYQDGEILPSDRRFTIDELENYRSLNTGVWIAIAGNVYDVSTFLSQHPGGDAILLEAGGTDATEDFFDLHSDEAEKLLPAYHIGRLSPSIEPSNMTLPKPQEAGAPFLQRDSWKQVVLHGKQRLSHDTRLITLKWHQESQQFGLPVGKHILLRLKNPVSGEHIVRAYTPIAARCESREVDLVVKIYHDKDASKSGKMTSTIDLVAMGSVVELKGPIGNFEYSGQGNCTISGRELYVKRLIMLSAGSGITPMLQILKAIAADASDSTECLLLNGNRSEEDILCKDQLDSLASENKRFRVVYTLSKPSDRWSDYRGRLGPELLEAEVGYPTPGGAEIVLLCGPPAMEATVAELLSKKGWKDSDIVRF</sequence>
<evidence type="ECO:0000256" key="5">
    <source>
        <dbReference type="ARBA" id="ARBA00022827"/>
    </source>
</evidence>
<comment type="similarity">
    <text evidence="3">Belongs to the flavoprotein pyridine nucleotide cytochrome reductase family.</text>
</comment>
<dbReference type="Pfam" id="PF00970">
    <property type="entry name" value="FAD_binding_6"/>
    <property type="match status" value="1"/>
</dbReference>
<dbReference type="PANTHER" id="PTHR19370:SF211">
    <property type="entry name" value="NITRATE REDUCTASE [NADPH]"/>
    <property type="match status" value="1"/>
</dbReference>
<dbReference type="InterPro" id="IPR001433">
    <property type="entry name" value="OxRdtase_FAD/NAD-bd"/>
</dbReference>
<accession>A0A8H4WTE6</accession>
<dbReference type="InterPro" id="IPR017938">
    <property type="entry name" value="Riboflavin_synthase-like_b-brl"/>
</dbReference>
<evidence type="ECO:0008006" key="14">
    <source>
        <dbReference type="Google" id="ProtNLM"/>
    </source>
</evidence>
<dbReference type="GO" id="GO:0016491">
    <property type="term" value="F:oxidoreductase activity"/>
    <property type="evidence" value="ECO:0007669"/>
    <property type="project" value="UniProtKB-KW"/>
</dbReference>
<keyword evidence="7" id="KW-0520">NAD</keyword>
<comment type="caution">
    <text evidence="12">The sequence shown here is derived from an EMBL/GenBank/DDBJ whole genome shotgun (WGS) entry which is preliminary data.</text>
</comment>
<dbReference type="SUPFAM" id="SSF55856">
    <property type="entry name" value="Cytochrome b5-like heme/steroid binding domain"/>
    <property type="match status" value="1"/>
</dbReference>
<organism evidence="12 13">
    <name type="scientific">Fusarium gaditjirri</name>
    <dbReference type="NCBI Taxonomy" id="282569"/>
    <lineage>
        <taxon>Eukaryota</taxon>
        <taxon>Fungi</taxon>
        <taxon>Dikarya</taxon>
        <taxon>Ascomycota</taxon>
        <taxon>Pezizomycotina</taxon>
        <taxon>Sordariomycetes</taxon>
        <taxon>Hypocreomycetidae</taxon>
        <taxon>Hypocreales</taxon>
        <taxon>Nectriaceae</taxon>
        <taxon>Fusarium</taxon>
        <taxon>Fusarium nisikadoi species complex</taxon>
    </lineage>
</organism>
<evidence type="ECO:0000256" key="7">
    <source>
        <dbReference type="ARBA" id="ARBA00023027"/>
    </source>
</evidence>
<dbReference type="CDD" id="cd06183">
    <property type="entry name" value="cyt_b5_reduct_like"/>
    <property type="match status" value="1"/>
</dbReference>
<evidence type="ECO:0000256" key="4">
    <source>
        <dbReference type="ARBA" id="ARBA00022630"/>
    </source>
</evidence>
<evidence type="ECO:0000256" key="2">
    <source>
        <dbReference type="ARBA" id="ARBA00004572"/>
    </source>
</evidence>
<dbReference type="Proteomes" id="UP000604273">
    <property type="component" value="Unassembled WGS sequence"/>
</dbReference>
<keyword evidence="13" id="KW-1185">Reference proteome</keyword>
<dbReference type="InterPro" id="IPR036400">
    <property type="entry name" value="Cyt_B5-like_heme/steroid_sf"/>
</dbReference>
<feature type="binding site" evidence="9">
    <location>
        <position position="172"/>
    </location>
    <ligand>
        <name>FAD</name>
        <dbReference type="ChEBI" id="CHEBI:57692"/>
    </ligand>
</feature>
<dbReference type="EMBL" id="JABFAI010000221">
    <property type="protein sequence ID" value="KAF4950088.1"/>
    <property type="molecule type" value="Genomic_DNA"/>
</dbReference>
<evidence type="ECO:0000259" key="11">
    <source>
        <dbReference type="PROSITE" id="PS51384"/>
    </source>
</evidence>
<dbReference type="InterPro" id="IPR001709">
    <property type="entry name" value="Flavoprot_Pyr_Nucl_cyt_Rdtase"/>
</dbReference>
<feature type="binding site" evidence="9">
    <location>
        <position position="256"/>
    </location>
    <ligand>
        <name>FAD</name>
        <dbReference type="ChEBI" id="CHEBI:57692"/>
    </ligand>
</feature>
<feature type="binding site" evidence="9">
    <location>
        <position position="203"/>
    </location>
    <ligand>
        <name>FAD</name>
        <dbReference type="ChEBI" id="CHEBI:57692"/>
    </ligand>
</feature>
<comment type="subcellular location">
    <subcellularLocation>
        <location evidence="2">Mitochondrion outer membrane</location>
        <topology evidence="2">Single-pass membrane protein</topology>
    </subcellularLocation>
</comment>
<reference evidence="12" key="2">
    <citation type="submission" date="2020-05" db="EMBL/GenBank/DDBJ databases">
        <authorList>
            <person name="Kim H.-S."/>
            <person name="Proctor R.H."/>
            <person name="Brown D.W."/>
        </authorList>
    </citation>
    <scope>NUCLEOTIDE SEQUENCE</scope>
    <source>
        <strain evidence="12">NRRL 45417</strain>
    </source>
</reference>
<dbReference type="Gene3D" id="3.10.120.10">
    <property type="entry name" value="Cytochrome b5-like heme/steroid binding domain"/>
    <property type="match status" value="1"/>
</dbReference>
<feature type="binding site" evidence="9">
    <location>
        <position position="204"/>
    </location>
    <ligand>
        <name>FAD</name>
        <dbReference type="ChEBI" id="CHEBI:57692"/>
    </ligand>
</feature>
<dbReference type="SUPFAM" id="SSF63380">
    <property type="entry name" value="Riboflavin synthase domain-like"/>
    <property type="match status" value="1"/>
</dbReference>
<dbReference type="InterPro" id="IPR008333">
    <property type="entry name" value="Cbr1-like_FAD-bd_dom"/>
</dbReference>
<evidence type="ECO:0000256" key="8">
    <source>
        <dbReference type="ARBA" id="ARBA00023136"/>
    </source>
</evidence>
<dbReference type="InterPro" id="IPR039261">
    <property type="entry name" value="FNR_nucleotide-bd"/>
</dbReference>
<dbReference type="GO" id="GO:0005741">
    <property type="term" value="C:mitochondrial outer membrane"/>
    <property type="evidence" value="ECO:0007669"/>
    <property type="project" value="UniProtKB-SubCell"/>
</dbReference>
<dbReference type="PANTHER" id="PTHR19370">
    <property type="entry name" value="NADH-CYTOCHROME B5 REDUCTASE"/>
    <property type="match status" value="1"/>
</dbReference>
<reference evidence="12" key="1">
    <citation type="journal article" date="2020" name="BMC Genomics">
        <title>Correction to: Identification and distribution of gene clusters required for synthesis of sphingolipid metabolism inhibitors in diverse species of the filamentous fungus Fusarium.</title>
        <authorList>
            <person name="Kim H.S."/>
            <person name="Lohmar J.M."/>
            <person name="Busman M."/>
            <person name="Brown D.W."/>
            <person name="Naumann T.A."/>
            <person name="Divon H.H."/>
            <person name="Lysoe E."/>
            <person name="Uhlig S."/>
            <person name="Proctor R.H."/>
        </authorList>
    </citation>
    <scope>NUCLEOTIDE SEQUENCE</scope>
    <source>
        <strain evidence="12">NRRL 45417</strain>
    </source>
</reference>
<keyword evidence="6" id="KW-0560">Oxidoreductase</keyword>
<dbReference type="SMART" id="SM01117">
    <property type="entry name" value="Cyt-b5"/>
    <property type="match status" value="1"/>
</dbReference>
<feature type="binding site" evidence="9">
    <location>
        <position position="174"/>
    </location>
    <ligand>
        <name>FAD</name>
        <dbReference type="ChEBI" id="CHEBI:57692"/>
    </ligand>
</feature>